<dbReference type="FunFam" id="3.30.200.20:FF:000091">
    <property type="entry name" value="Serine/threonine-protein kinase PLK"/>
    <property type="match status" value="1"/>
</dbReference>
<feature type="region of interest" description="Disordered" evidence="8">
    <location>
        <begin position="336"/>
        <end position="355"/>
    </location>
</feature>
<feature type="compositionally biased region" description="Polar residues" evidence="8">
    <location>
        <begin position="25"/>
        <end position="34"/>
    </location>
</feature>
<dbReference type="GO" id="GO:0000922">
    <property type="term" value="C:spindle pole"/>
    <property type="evidence" value="ECO:0007669"/>
    <property type="project" value="TreeGrafter"/>
</dbReference>
<keyword evidence="1" id="KW-0723">Serine/threonine-protein kinase</keyword>
<dbReference type="GO" id="GO:0005524">
    <property type="term" value="F:ATP binding"/>
    <property type="evidence" value="ECO:0007669"/>
    <property type="project" value="UniProtKB-UniRule"/>
</dbReference>
<feature type="domain" description="Protein kinase" evidence="9">
    <location>
        <begin position="58"/>
        <end position="319"/>
    </location>
</feature>
<dbReference type="GeneID" id="10024681"/>
<keyword evidence="6 7" id="KW-0067">ATP-binding</keyword>
<dbReference type="OMA" id="SPWIDFY"/>
<dbReference type="GO" id="GO:0004674">
    <property type="term" value="F:protein serine/threonine kinase activity"/>
    <property type="evidence" value="ECO:0007669"/>
    <property type="project" value="UniProtKB-KW"/>
</dbReference>
<feature type="compositionally biased region" description="Low complexity" evidence="8">
    <location>
        <begin position="580"/>
        <end position="595"/>
    </location>
</feature>
<keyword evidence="2" id="KW-0808">Transferase</keyword>
<keyword evidence="4 7" id="KW-0547">Nucleotide-binding</keyword>
<dbReference type="CDD" id="cd14099">
    <property type="entry name" value="STKc_PLK"/>
    <property type="match status" value="1"/>
</dbReference>
<feature type="region of interest" description="Disordered" evidence="8">
    <location>
        <begin position="735"/>
        <end position="757"/>
    </location>
</feature>
<dbReference type="FunFam" id="1.10.510.10:FF:000652">
    <property type="entry name" value="Serine/threonine-protein kinase"/>
    <property type="match status" value="1"/>
</dbReference>
<dbReference type="VEuPathDB" id="FungiDB:MGYG_08355"/>
<evidence type="ECO:0000256" key="3">
    <source>
        <dbReference type="ARBA" id="ARBA00022737"/>
    </source>
</evidence>
<sequence>MEPLSPRSTNIPPKPKVESTKKLSVKTNPTQKQQTSHRHHATPPPPEVKEPGASGEEYEIGSFLGKGGFAVCYEGKLARNGRIFAMKVVKSEMQQKKMEEKFRTELQIHSKMNHPNIVTFHRAFSFQKNIYVVLELCPNGSVMDMVKKRKFLSLPEVRRFMIQLCGAVKYLHKRHVAHRDLKMGNLFLDQGMNIKVGDFGLAALMLSEKDEKRRKTLCGTPNYIAPEVLDKSKGGHNQKVDIWSLGVIFFAMLTGFPPFQSKTQEEIYKKVKSLSYDWPVDTESANYIPDEAKDLVTACLNLSEEKRPDPDQIVDHPFFNMYSGCIPRELEPESRTSAPHWITKDSPRGDNPAPGYSLEYDHTYRKLISHVTNSNQRYIICKNIFYAECGVGRRSSGEIRKAAGKRCGKSAFAECLTEEERGLQPVMPLPSDRVYSYYIDNGKDWSLNEADMENDLPEDQESSTGAIDGRGTLTKSKAAMIARTEIALAAQLNRRESAPKNHAAMLRQQAVASRPAAKDPSSTTAQDAVVVSDVVPEKNPAIRSTRNLLSQRPIRTRSQTAQAYHESMREKNRVPITSMPKSSSTPAALTAPSSKKGPNSGPAPVVGLRSAGQENAVEELAKVAERQPQSIVGSGRTIPIRAASTSTSTSTLRRHQSQSSATSKDVASRYNKQHGLTRSATTSSAASSSSGKSRSALGSGPLILPEDQSESMPGSSVHEVVADLQVYQSALREIPPQNSIKGSGNRVTQPQSSSRSGAHPYVVKWVDYTNRYGIAYVLDEGSVGCVFRGENGYPATGVVVRDGESHLRLKARAKGDPESAIPYSEVDQLVPRDGKPIEFYENVEINASGYSDGTVKRALLPAKTFETRRSSPDKPANILCTVRSAEKANRVRLVDQFGKYMVGSLGRGAIEPSKSKSSGQYIKFYQRLGNVGVWGFGDGAFQFNFPDHTKLVLYLPEQRPADPSDLANSCRIDFYHLSPSAARYLVAKGKMHPSGFDTRTVISELASAYLSSISGVPTRVPGISSERFRDILEANSFPKKLEFITTVIDCWATNKRLGGRVYLSSVSKVNGAIKCTSADLLWDGAQERSWASASGSKFVWVSVGAQGGDGDYMSVKLQTNAAGEVQCAGMEGHPQLGDQLQKLV</sequence>
<dbReference type="SUPFAM" id="SSF56112">
    <property type="entry name" value="Protein kinase-like (PK-like)"/>
    <property type="match status" value="1"/>
</dbReference>
<evidence type="ECO:0000259" key="9">
    <source>
        <dbReference type="PROSITE" id="PS50011"/>
    </source>
</evidence>
<feature type="binding site" evidence="7">
    <location>
        <position position="87"/>
    </location>
    <ligand>
        <name>ATP</name>
        <dbReference type="ChEBI" id="CHEBI:30616"/>
    </ligand>
</feature>
<feature type="region of interest" description="Disordered" evidence="8">
    <location>
        <begin position="1"/>
        <end position="55"/>
    </location>
</feature>
<dbReference type="PROSITE" id="PS00107">
    <property type="entry name" value="PROTEIN_KINASE_ATP"/>
    <property type="match status" value="1"/>
</dbReference>
<dbReference type="InterPro" id="IPR008271">
    <property type="entry name" value="Ser/Thr_kinase_AS"/>
</dbReference>
<dbReference type="GO" id="GO:0005634">
    <property type="term" value="C:nucleus"/>
    <property type="evidence" value="ECO:0007669"/>
    <property type="project" value="TreeGrafter"/>
</dbReference>
<evidence type="ECO:0000256" key="7">
    <source>
        <dbReference type="PROSITE-ProRule" id="PRU10141"/>
    </source>
</evidence>
<evidence type="ECO:0000256" key="2">
    <source>
        <dbReference type="ARBA" id="ARBA00022679"/>
    </source>
</evidence>
<dbReference type="InterPro" id="IPR033701">
    <property type="entry name" value="POLO_box_1"/>
</dbReference>
<dbReference type="InterPro" id="IPR036947">
    <property type="entry name" value="POLO_box_dom_sf"/>
</dbReference>
<dbReference type="CDD" id="cd13118">
    <property type="entry name" value="POLO_box_1"/>
    <property type="match status" value="1"/>
</dbReference>
<accession>E4V5G9</accession>
<evidence type="ECO:0000256" key="6">
    <source>
        <dbReference type="ARBA" id="ARBA00022840"/>
    </source>
</evidence>
<dbReference type="SUPFAM" id="SSF82615">
    <property type="entry name" value="Polo-box domain"/>
    <property type="match status" value="2"/>
</dbReference>
<organism evidence="11">
    <name type="scientific">Arthroderma gypseum (strain ATCC MYA-4604 / CBS 118893)</name>
    <name type="common">Microsporum gypseum</name>
    <dbReference type="NCBI Taxonomy" id="535722"/>
    <lineage>
        <taxon>Eukaryota</taxon>
        <taxon>Fungi</taxon>
        <taxon>Dikarya</taxon>
        <taxon>Ascomycota</taxon>
        <taxon>Pezizomycotina</taxon>
        <taxon>Eurotiomycetes</taxon>
        <taxon>Eurotiomycetidae</taxon>
        <taxon>Onygenales</taxon>
        <taxon>Arthrodermataceae</taxon>
        <taxon>Nannizzia</taxon>
    </lineage>
</organism>
<feature type="region of interest" description="Disordered" evidence="8">
    <location>
        <begin position="628"/>
        <end position="717"/>
    </location>
</feature>
<keyword evidence="3" id="KW-0677">Repeat</keyword>
<dbReference type="InterPro" id="IPR011009">
    <property type="entry name" value="Kinase-like_dom_sf"/>
</dbReference>
<protein>
    <submittedName>
        <fullName evidence="10">Plk/plk-unclassified protein kinase</fullName>
    </submittedName>
</protein>
<dbReference type="AlphaFoldDB" id="E4V5G9"/>
<feature type="region of interest" description="Disordered" evidence="8">
    <location>
        <begin position="546"/>
        <end position="607"/>
    </location>
</feature>
<keyword evidence="11" id="KW-1185">Reference proteome</keyword>
<dbReference type="PANTHER" id="PTHR24345:SF0">
    <property type="entry name" value="CELL CYCLE SERINE_THREONINE-PROTEIN KINASE CDC5_MSD2"/>
    <property type="match status" value="1"/>
</dbReference>
<dbReference type="Proteomes" id="UP000002669">
    <property type="component" value="Unassembled WGS sequence"/>
</dbReference>
<dbReference type="Pfam" id="PF00069">
    <property type="entry name" value="Pkinase"/>
    <property type="match status" value="1"/>
</dbReference>
<evidence type="ECO:0000256" key="4">
    <source>
        <dbReference type="ARBA" id="ARBA00022741"/>
    </source>
</evidence>
<dbReference type="eggNOG" id="KOG0575">
    <property type="taxonomic scope" value="Eukaryota"/>
</dbReference>
<dbReference type="FunFam" id="3.30.1120.30:FF:000004">
    <property type="entry name" value="Serine/threonine-protein kinase"/>
    <property type="match status" value="1"/>
</dbReference>
<dbReference type="InterPro" id="IPR000719">
    <property type="entry name" value="Prot_kinase_dom"/>
</dbReference>
<keyword evidence="5 10" id="KW-0418">Kinase</keyword>
<dbReference type="PROSITE" id="PS50011">
    <property type="entry name" value="PROTEIN_KINASE_DOM"/>
    <property type="match status" value="1"/>
</dbReference>
<dbReference type="GO" id="GO:0007052">
    <property type="term" value="P:mitotic spindle organization"/>
    <property type="evidence" value="ECO:0007669"/>
    <property type="project" value="TreeGrafter"/>
</dbReference>
<dbReference type="InterPro" id="IPR017441">
    <property type="entry name" value="Protein_kinase_ATP_BS"/>
</dbReference>
<dbReference type="PROSITE" id="PS00108">
    <property type="entry name" value="PROTEIN_KINASE_ST"/>
    <property type="match status" value="1"/>
</dbReference>
<feature type="compositionally biased region" description="Low complexity" evidence="8">
    <location>
        <begin position="676"/>
        <end position="700"/>
    </location>
</feature>
<gene>
    <name evidence="10" type="ORF">MGYG_08355</name>
</gene>
<dbReference type="HOGENOM" id="CLU_000288_46_0_1"/>
<evidence type="ECO:0000313" key="10">
    <source>
        <dbReference type="EMBL" id="EFR05344.1"/>
    </source>
</evidence>
<dbReference type="Gene3D" id="1.10.510.10">
    <property type="entry name" value="Transferase(Phosphotransferase) domain 1"/>
    <property type="match status" value="1"/>
</dbReference>
<dbReference type="GO" id="GO:0005816">
    <property type="term" value="C:spindle pole body"/>
    <property type="evidence" value="ECO:0007669"/>
    <property type="project" value="TreeGrafter"/>
</dbReference>
<feature type="compositionally biased region" description="Polar residues" evidence="8">
    <location>
        <begin position="1"/>
        <end position="11"/>
    </location>
</feature>
<evidence type="ECO:0000313" key="11">
    <source>
        <dbReference type="Proteomes" id="UP000002669"/>
    </source>
</evidence>
<feature type="compositionally biased region" description="Polar residues" evidence="8">
    <location>
        <begin position="736"/>
        <end position="756"/>
    </location>
</feature>
<dbReference type="GO" id="GO:0005737">
    <property type="term" value="C:cytoplasm"/>
    <property type="evidence" value="ECO:0007669"/>
    <property type="project" value="TreeGrafter"/>
</dbReference>
<feature type="region of interest" description="Disordered" evidence="8">
    <location>
        <begin position="498"/>
        <end position="528"/>
    </location>
</feature>
<dbReference type="GO" id="GO:0000776">
    <property type="term" value="C:kinetochore"/>
    <property type="evidence" value="ECO:0007669"/>
    <property type="project" value="TreeGrafter"/>
</dbReference>
<dbReference type="Gene3D" id="3.30.1120.30">
    <property type="entry name" value="POLO box domain"/>
    <property type="match status" value="1"/>
</dbReference>
<dbReference type="STRING" id="535722.E4V5G9"/>
<dbReference type="SMART" id="SM00220">
    <property type="entry name" value="S_TKc"/>
    <property type="match status" value="1"/>
</dbReference>
<reference evidence="11" key="1">
    <citation type="journal article" date="2012" name="MBio">
        <title>Comparative genome analysis of Trichophyton rubrum and related dermatophytes reveals candidate genes involved in infection.</title>
        <authorList>
            <person name="Martinez D.A."/>
            <person name="Oliver B.G."/>
            <person name="Graeser Y."/>
            <person name="Goldberg J.M."/>
            <person name="Li W."/>
            <person name="Martinez-Rossi N.M."/>
            <person name="Monod M."/>
            <person name="Shelest E."/>
            <person name="Barton R.C."/>
            <person name="Birch E."/>
            <person name="Brakhage A.A."/>
            <person name="Chen Z."/>
            <person name="Gurr S.J."/>
            <person name="Heiman D."/>
            <person name="Heitman J."/>
            <person name="Kosti I."/>
            <person name="Rossi A."/>
            <person name="Saif S."/>
            <person name="Samalova M."/>
            <person name="Saunders C.W."/>
            <person name="Shea T."/>
            <person name="Summerbell R.C."/>
            <person name="Xu J."/>
            <person name="Young S."/>
            <person name="Zeng Q."/>
            <person name="Birren B.W."/>
            <person name="Cuomo C.A."/>
            <person name="White T.C."/>
        </authorList>
    </citation>
    <scope>NUCLEOTIDE SEQUENCE [LARGE SCALE GENOMIC DNA]</scope>
    <source>
        <strain evidence="11">ATCC MYA-4604 / CBS 118893</strain>
    </source>
</reference>
<name>E4V5G9_ARTGP</name>
<evidence type="ECO:0000256" key="8">
    <source>
        <dbReference type="SAM" id="MobiDB-lite"/>
    </source>
</evidence>
<dbReference type="InParanoid" id="E4V5G9"/>
<dbReference type="RefSeq" id="XP_003169451.1">
    <property type="nucleotide sequence ID" value="XM_003169403.1"/>
</dbReference>
<evidence type="ECO:0000256" key="1">
    <source>
        <dbReference type="ARBA" id="ARBA00022527"/>
    </source>
</evidence>
<proteinExistence type="predicted"/>
<dbReference type="OrthoDB" id="408964at2759"/>
<dbReference type="FunCoup" id="E4V5G9">
    <property type="interactions" value="291"/>
</dbReference>
<dbReference type="PANTHER" id="PTHR24345">
    <property type="entry name" value="SERINE/THREONINE-PROTEIN KINASE PLK"/>
    <property type="match status" value="1"/>
</dbReference>
<dbReference type="EMBL" id="DS989830">
    <property type="protein sequence ID" value="EFR05344.1"/>
    <property type="molecule type" value="Genomic_DNA"/>
</dbReference>
<evidence type="ECO:0000256" key="5">
    <source>
        <dbReference type="ARBA" id="ARBA00022777"/>
    </source>
</evidence>